<dbReference type="SMART" id="SM00849">
    <property type="entry name" value="Lactamase_B"/>
    <property type="match status" value="1"/>
</dbReference>
<evidence type="ECO:0000313" key="5">
    <source>
        <dbReference type="EMBL" id="TYA13049.1"/>
    </source>
</evidence>
<dbReference type="CDD" id="cd07731">
    <property type="entry name" value="ComA-like_MBL-fold"/>
    <property type="match status" value="1"/>
</dbReference>
<organism evidence="5 6">
    <name type="scientific">Paenibacillus faecis</name>
    <dbReference type="NCBI Taxonomy" id="862114"/>
    <lineage>
        <taxon>Bacteria</taxon>
        <taxon>Bacillati</taxon>
        <taxon>Bacillota</taxon>
        <taxon>Bacilli</taxon>
        <taxon>Bacillales</taxon>
        <taxon>Paenibacillaceae</taxon>
        <taxon>Paenibacillus</taxon>
    </lineage>
</organism>
<dbReference type="GO" id="GO:0016787">
    <property type="term" value="F:hydrolase activity"/>
    <property type="evidence" value="ECO:0007669"/>
    <property type="project" value="UniProtKB-KW"/>
</dbReference>
<sequence>MKKRNRSAMNRHRLQRVSKVGALWLLLCFLISGCGIQLGVEPAQGDAASPLPAGTKADGQLRVIFLDVGQGASQLLISPSGRTMLIDAGNNSEEQRMVDYLREYGVERIDIVVGTHPDADHIGGLDAVIDHYEVGAVYMPKIQANTKTFESLLQSIRDRGLKVKTAKSGLKLDWDEQVDVRLVAPVEQSDDSNNMSAVIKVAFGETSFLLTGDAERESEKAMLASGADVQADVLLVGHHGSTSSTSLSFLRKVSPKYAVIQVGENSYGHPKQEILDRLKKQNVQVYRNDRQGTIEVVSDGREIRITTER</sequence>
<comment type="caution">
    <text evidence="5">The sequence shown here is derived from an EMBL/GenBank/DDBJ whole genome shotgun (WGS) entry which is preliminary data.</text>
</comment>
<comment type="catalytic activity">
    <reaction evidence="3">
        <text>3',5'-cyclic UMP + H2O = UMP + H(+)</text>
        <dbReference type="Rhea" id="RHEA:70575"/>
        <dbReference type="ChEBI" id="CHEBI:15377"/>
        <dbReference type="ChEBI" id="CHEBI:15378"/>
        <dbReference type="ChEBI" id="CHEBI:57865"/>
        <dbReference type="ChEBI" id="CHEBI:184387"/>
    </reaction>
    <physiologicalReaction direction="left-to-right" evidence="3">
        <dbReference type="Rhea" id="RHEA:70576"/>
    </physiologicalReaction>
</comment>
<dbReference type="PANTHER" id="PTHR30619:SF7">
    <property type="entry name" value="BETA-LACTAMASE DOMAIN PROTEIN"/>
    <property type="match status" value="1"/>
</dbReference>
<evidence type="ECO:0000256" key="1">
    <source>
        <dbReference type="ARBA" id="ARBA00034221"/>
    </source>
</evidence>
<dbReference type="Pfam" id="PF00753">
    <property type="entry name" value="Lactamase_B"/>
    <property type="match status" value="1"/>
</dbReference>
<evidence type="ECO:0000256" key="3">
    <source>
        <dbReference type="ARBA" id="ARBA00048505"/>
    </source>
</evidence>
<dbReference type="Proteomes" id="UP000325218">
    <property type="component" value="Unassembled WGS sequence"/>
</dbReference>
<dbReference type="InterPro" id="IPR036866">
    <property type="entry name" value="RibonucZ/Hydroxyglut_hydro"/>
</dbReference>
<name>A0A5D0CSU6_9BACL</name>
<dbReference type="InterPro" id="IPR035681">
    <property type="entry name" value="ComA-like_MBL"/>
</dbReference>
<evidence type="ECO:0000259" key="4">
    <source>
        <dbReference type="SMART" id="SM00849"/>
    </source>
</evidence>
<comment type="function">
    <text evidence="2">Counteracts the endogenous Pycsar antiviral defense system. Phosphodiesterase that enables metal-dependent hydrolysis of host cyclic nucleotide Pycsar defense signals such as cCMP and cUMP.</text>
</comment>
<dbReference type="PROSITE" id="PS51257">
    <property type="entry name" value="PROKAR_LIPOPROTEIN"/>
    <property type="match status" value="1"/>
</dbReference>
<dbReference type="InterPro" id="IPR001279">
    <property type="entry name" value="Metallo-B-lactamas"/>
</dbReference>
<dbReference type="SUPFAM" id="SSF56281">
    <property type="entry name" value="Metallo-hydrolase/oxidoreductase"/>
    <property type="match status" value="1"/>
</dbReference>
<comment type="catalytic activity">
    <reaction evidence="1">
        <text>3',5'-cyclic CMP + H2O = CMP + H(+)</text>
        <dbReference type="Rhea" id="RHEA:72675"/>
        <dbReference type="ChEBI" id="CHEBI:15377"/>
        <dbReference type="ChEBI" id="CHEBI:15378"/>
        <dbReference type="ChEBI" id="CHEBI:58003"/>
        <dbReference type="ChEBI" id="CHEBI:60377"/>
    </reaction>
    <physiologicalReaction direction="left-to-right" evidence="1">
        <dbReference type="Rhea" id="RHEA:72676"/>
    </physiologicalReaction>
</comment>
<feature type="domain" description="Metallo-beta-lactamase" evidence="4">
    <location>
        <begin position="71"/>
        <end position="264"/>
    </location>
</feature>
<dbReference type="Gene3D" id="3.60.15.10">
    <property type="entry name" value="Ribonuclease Z/Hydroxyacylglutathione hydrolase-like"/>
    <property type="match status" value="1"/>
</dbReference>
<protein>
    <submittedName>
        <fullName evidence="5">MBL fold metallo-hydrolase</fullName>
    </submittedName>
</protein>
<dbReference type="EMBL" id="VSDO01000002">
    <property type="protein sequence ID" value="TYA13049.1"/>
    <property type="molecule type" value="Genomic_DNA"/>
</dbReference>
<evidence type="ECO:0000256" key="2">
    <source>
        <dbReference type="ARBA" id="ARBA00034301"/>
    </source>
</evidence>
<reference evidence="5 6" key="1">
    <citation type="submission" date="2019-08" db="EMBL/GenBank/DDBJ databases">
        <title>Genome sequencing of Paenibacillus faecis DSM 23593(T).</title>
        <authorList>
            <person name="Kook J.-K."/>
            <person name="Park S.-N."/>
            <person name="Lim Y.K."/>
        </authorList>
    </citation>
    <scope>NUCLEOTIDE SEQUENCE [LARGE SCALE GENOMIC DNA]</scope>
    <source>
        <strain evidence="5 6">DSM 23593</strain>
    </source>
</reference>
<keyword evidence="6" id="KW-1185">Reference proteome</keyword>
<dbReference type="OrthoDB" id="9761531at2"/>
<accession>A0A5D0CSU6</accession>
<dbReference type="PANTHER" id="PTHR30619">
    <property type="entry name" value="DNA INTERNALIZATION/COMPETENCE PROTEIN COMEC/REC2"/>
    <property type="match status" value="1"/>
</dbReference>
<evidence type="ECO:0000313" key="6">
    <source>
        <dbReference type="Proteomes" id="UP000325218"/>
    </source>
</evidence>
<dbReference type="AlphaFoldDB" id="A0A5D0CSU6"/>
<proteinExistence type="predicted"/>
<keyword evidence="5" id="KW-0378">Hydrolase</keyword>
<dbReference type="InterPro" id="IPR052159">
    <property type="entry name" value="Competence_DNA_uptake"/>
</dbReference>
<gene>
    <name evidence="5" type="ORF">FRY98_10225</name>
</gene>